<evidence type="ECO:0000313" key="11">
    <source>
        <dbReference type="EMBL" id="KXB73418.1"/>
    </source>
</evidence>
<organism evidence="11 12">
    <name type="scientific">Porphyromonas somerae</name>
    <dbReference type="NCBI Taxonomy" id="322095"/>
    <lineage>
        <taxon>Bacteria</taxon>
        <taxon>Pseudomonadati</taxon>
        <taxon>Bacteroidota</taxon>
        <taxon>Bacteroidia</taxon>
        <taxon>Bacteroidales</taxon>
        <taxon>Porphyromonadaceae</taxon>
        <taxon>Porphyromonas</taxon>
    </lineage>
</organism>
<dbReference type="Proteomes" id="UP000070224">
    <property type="component" value="Unassembled WGS sequence"/>
</dbReference>
<keyword evidence="9" id="KW-0812">Transmembrane</keyword>
<keyword evidence="12" id="KW-1185">Reference proteome</keyword>
<reference evidence="12" key="1">
    <citation type="submission" date="2016-01" db="EMBL/GenBank/DDBJ databases">
        <authorList>
            <person name="Mitreva M."/>
            <person name="Pepin K.H."/>
            <person name="Mihindukulasuriya K.A."/>
            <person name="Fulton R."/>
            <person name="Fronick C."/>
            <person name="O'Laughlin M."/>
            <person name="Miner T."/>
            <person name="Herter B."/>
            <person name="Rosa B.A."/>
            <person name="Cordes M."/>
            <person name="Tomlinson C."/>
            <person name="Wollam A."/>
            <person name="Palsikar V.B."/>
            <person name="Mardis E.R."/>
            <person name="Wilson R.K."/>
        </authorList>
    </citation>
    <scope>NUCLEOTIDE SEQUENCE [LARGE SCALE GENOMIC DNA]</scope>
    <source>
        <strain evidence="12">KA00683</strain>
    </source>
</reference>
<keyword evidence="4" id="KW-0808">Transferase</keyword>
<dbReference type="RefSeq" id="WP_082713220.1">
    <property type="nucleotide sequence ID" value="NZ_KQ960466.1"/>
</dbReference>
<comment type="catalytic activity">
    <reaction evidence="1">
        <text>ATP + protein L-histidine = ADP + protein N-phospho-L-histidine.</text>
        <dbReference type="EC" id="2.7.13.3"/>
    </reaction>
</comment>
<evidence type="ECO:0000256" key="7">
    <source>
        <dbReference type="ARBA" id="ARBA00022840"/>
    </source>
</evidence>
<keyword evidence="9" id="KW-0472">Membrane</keyword>
<evidence type="ECO:0000256" key="3">
    <source>
        <dbReference type="ARBA" id="ARBA00022553"/>
    </source>
</evidence>
<keyword evidence="9" id="KW-1133">Transmembrane helix</keyword>
<feature type="transmembrane region" description="Helical" evidence="9">
    <location>
        <begin position="156"/>
        <end position="179"/>
    </location>
</feature>
<keyword evidence="5" id="KW-0547">Nucleotide-binding</keyword>
<evidence type="ECO:0000256" key="5">
    <source>
        <dbReference type="ARBA" id="ARBA00022741"/>
    </source>
</evidence>
<dbReference type="SUPFAM" id="SSF55874">
    <property type="entry name" value="ATPase domain of HSP90 chaperone/DNA topoisomerase II/histidine kinase"/>
    <property type="match status" value="1"/>
</dbReference>
<dbReference type="InterPro" id="IPR005467">
    <property type="entry name" value="His_kinase_dom"/>
</dbReference>
<keyword evidence="3" id="KW-0597">Phosphoprotein</keyword>
<dbReference type="InterPro" id="IPR036890">
    <property type="entry name" value="HATPase_C_sf"/>
</dbReference>
<dbReference type="Gene3D" id="3.30.565.10">
    <property type="entry name" value="Histidine kinase-like ATPase, C-terminal domain"/>
    <property type="match status" value="1"/>
</dbReference>
<evidence type="ECO:0000256" key="1">
    <source>
        <dbReference type="ARBA" id="ARBA00000085"/>
    </source>
</evidence>
<comment type="caution">
    <text evidence="11">The sequence shown here is derived from an EMBL/GenBank/DDBJ whole genome shotgun (WGS) entry which is preliminary data.</text>
</comment>
<dbReference type="AlphaFoldDB" id="A0A134B0F4"/>
<evidence type="ECO:0000259" key="10">
    <source>
        <dbReference type="PROSITE" id="PS50109"/>
    </source>
</evidence>
<dbReference type="GO" id="GO:0000160">
    <property type="term" value="P:phosphorelay signal transduction system"/>
    <property type="evidence" value="ECO:0007669"/>
    <property type="project" value="UniProtKB-KW"/>
</dbReference>
<dbReference type="PATRIC" id="fig|322095.3.peg.2027"/>
<gene>
    <name evidence="11" type="ORF">HMPREF3185_02057</name>
</gene>
<evidence type="ECO:0000256" key="8">
    <source>
        <dbReference type="ARBA" id="ARBA00023012"/>
    </source>
</evidence>
<dbReference type="CDD" id="cd00075">
    <property type="entry name" value="HATPase"/>
    <property type="match status" value="1"/>
</dbReference>
<accession>A0A134B0F4</accession>
<dbReference type="EMBL" id="LSDK01000139">
    <property type="protein sequence ID" value="KXB73418.1"/>
    <property type="molecule type" value="Genomic_DNA"/>
</dbReference>
<keyword evidence="8" id="KW-0902">Two-component regulatory system</keyword>
<proteinExistence type="predicted"/>
<dbReference type="Pfam" id="PF02518">
    <property type="entry name" value="HATPase_c"/>
    <property type="match status" value="1"/>
</dbReference>
<dbReference type="InterPro" id="IPR003594">
    <property type="entry name" value="HATPase_dom"/>
</dbReference>
<keyword evidence="7" id="KW-0067">ATP-binding</keyword>
<dbReference type="PRINTS" id="PR00344">
    <property type="entry name" value="BCTRLSENSOR"/>
</dbReference>
<feature type="domain" description="Histidine kinase" evidence="10">
    <location>
        <begin position="194"/>
        <end position="397"/>
    </location>
</feature>
<evidence type="ECO:0000256" key="2">
    <source>
        <dbReference type="ARBA" id="ARBA00012438"/>
    </source>
</evidence>
<dbReference type="GO" id="GO:0005524">
    <property type="term" value="F:ATP binding"/>
    <property type="evidence" value="ECO:0007669"/>
    <property type="project" value="UniProtKB-KW"/>
</dbReference>
<evidence type="ECO:0000256" key="4">
    <source>
        <dbReference type="ARBA" id="ARBA00022679"/>
    </source>
</evidence>
<dbReference type="PROSITE" id="PS50109">
    <property type="entry name" value="HIS_KIN"/>
    <property type="match status" value="1"/>
</dbReference>
<dbReference type="InterPro" id="IPR004358">
    <property type="entry name" value="Sig_transdc_His_kin-like_C"/>
</dbReference>
<dbReference type="SMART" id="SM00387">
    <property type="entry name" value="HATPase_c"/>
    <property type="match status" value="1"/>
</dbReference>
<sequence length="398" mass="45407">MRISKIGEQWAHGGGAWLNRHSNVRTGMIIASIIFIIVSLWASDRLVTRMAEAERLNMEIWANATQATTTNDINTTLIYLSRILESNPSIPTIITDKEGRIISYNNIELPKEDTEKFLYQKLAAFRTGYPPIVMEGLTDPLYLYYSDSKVLQQLHIFPYIQLAVFFLFLGVAIVALVSLKKSDQNRIWEGLARETAHQLGTPTSSLMAWKQYLESTGTEEMVTNEMEKDIERLGIIADRFQKIGSSPNLKSADLQEVVLRAIHYMQPRISSQVELIPPTSLDEAIVVKLSEPLMAWVFENLIKNAVDAMEGKGKITLQYILRDQWVYIDVTDTGRGIPRGMHRNIFRPGVTTRQRGWGLGLSLARRIVEEYHRGHIYVKHSELGVGTTFRIELRREME</sequence>
<dbReference type="EC" id="2.7.13.3" evidence="2"/>
<dbReference type="STRING" id="322095.HMPREF3185_02057"/>
<dbReference type="PANTHER" id="PTHR43065:SF10">
    <property type="entry name" value="PEROXIDE STRESS-ACTIVATED HISTIDINE KINASE MAK3"/>
    <property type="match status" value="1"/>
</dbReference>
<dbReference type="OrthoDB" id="9815750at2"/>
<dbReference type="GO" id="GO:0004673">
    <property type="term" value="F:protein histidine kinase activity"/>
    <property type="evidence" value="ECO:0007669"/>
    <property type="project" value="UniProtKB-EC"/>
</dbReference>
<evidence type="ECO:0000256" key="9">
    <source>
        <dbReference type="SAM" id="Phobius"/>
    </source>
</evidence>
<feature type="transmembrane region" description="Helical" evidence="9">
    <location>
        <begin position="24"/>
        <end position="42"/>
    </location>
</feature>
<dbReference type="PANTHER" id="PTHR43065">
    <property type="entry name" value="SENSOR HISTIDINE KINASE"/>
    <property type="match status" value="1"/>
</dbReference>
<protein>
    <recommendedName>
        <fullName evidence="2">histidine kinase</fullName>
        <ecNumber evidence="2">2.7.13.3</ecNumber>
    </recommendedName>
</protein>
<keyword evidence="6 11" id="KW-0418">Kinase</keyword>
<evidence type="ECO:0000256" key="6">
    <source>
        <dbReference type="ARBA" id="ARBA00022777"/>
    </source>
</evidence>
<evidence type="ECO:0000313" key="12">
    <source>
        <dbReference type="Proteomes" id="UP000070224"/>
    </source>
</evidence>
<name>A0A134B0F4_9PORP</name>